<dbReference type="EMBL" id="BTRK01000006">
    <property type="protein sequence ID" value="GMR57894.1"/>
    <property type="molecule type" value="Genomic_DNA"/>
</dbReference>
<reference evidence="2" key="1">
    <citation type="submission" date="2022-10" db="EMBL/GenBank/DDBJ databases">
        <title>Genome assembly of Pristionchus species.</title>
        <authorList>
            <person name="Yoshida K."/>
            <person name="Sommer R.J."/>
        </authorList>
    </citation>
    <scope>NUCLEOTIDE SEQUENCE [LARGE SCALE GENOMIC DNA]</scope>
    <source>
        <strain evidence="2">RS5460</strain>
    </source>
</reference>
<comment type="caution">
    <text evidence="1">The sequence shown here is derived from an EMBL/GenBank/DDBJ whole genome shotgun (WGS) entry which is preliminary data.</text>
</comment>
<dbReference type="Proteomes" id="UP001328107">
    <property type="component" value="Unassembled WGS sequence"/>
</dbReference>
<gene>
    <name evidence="1" type="ORF">PMAYCL1PPCAC_28089</name>
</gene>
<dbReference type="AlphaFoldDB" id="A0AAN5D9E8"/>
<proteinExistence type="predicted"/>
<keyword evidence="2" id="KW-1185">Reference proteome</keyword>
<organism evidence="1 2">
    <name type="scientific">Pristionchus mayeri</name>
    <dbReference type="NCBI Taxonomy" id="1317129"/>
    <lineage>
        <taxon>Eukaryota</taxon>
        <taxon>Metazoa</taxon>
        <taxon>Ecdysozoa</taxon>
        <taxon>Nematoda</taxon>
        <taxon>Chromadorea</taxon>
        <taxon>Rhabditida</taxon>
        <taxon>Rhabditina</taxon>
        <taxon>Diplogasteromorpha</taxon>
        <taxon>Diplogasteroidea</taxon>
        <taxon>Neodiplogasteridae</taxon>
        <taxon>Pristionchus</taxon>
    </lineage>
</organism>
<name>A0AAN5D9E8_9BILA</name>
<sequence>NSFLPGLIKEDDVAVIKKDFIDFLEQEGTVKDFFHEEKNDAIYHRIIEECNRRDKFLHFVSVVIMERMLNKQDWTGSLAEDFAFFRKSYEE</sequence>
<feature type="non-terminal residue" evidence="1">
    <location>
        <position position="91"/>
    </location>
</feature>
<protein>
    <submittedName>
        <fullName evidence="1">Uncharacterized protein</fullName>
    </submittedName>
</protein>
<evidence type="ECO:0000313" key="2">
    <source>
        <dbReference type="Proteomes" id="UP001328107"/>
    </source>
</evidence>
<evidence type="ECO:0000313" key="1">
    <source>
        <dbReference type="EMBL" id="GMR57894.1"/>
    </source>
</evidence>
<feature type="non-terminal residue" evidence="1">
    <location>
        <position position="1"/>
    </location>
</feature>
<accession>A0AAN5D9E8</accession>